<dbReference type="RefSeq" id="WP_260317921.1">
    <property type="nucleotide sequence ID" value="NZ_JAOQNN010000002.1"/>
</dbReference>
<dbReference type="Proteomes" id="UP001207687">
    <property type="component" value="Unassembled WGS sequence"/>
</dbReference>
<evidence type="ECO:0000313" key="1">
    <source>
        <dbReference type="EMBL" id="MCW2281720.1"/>
    </source>
</evidence>
<dbReference type="InterPro" id="IPR027417">
    <property type="entry name" value="P-loop_NTPase"/>
</dbReference>
<dbReference type="AlphaFoldDB" id="A0AAW5TXF2"/>
<dbReference type="EMBL" id="JAOQNN010000002">
    <property type="protein sequence ID" value="MCW2281720.1"/>
    <property type="molecule type" value="Genomic_DNA"/>
</dbReference>
<reference evidence="1" key="1">
    <citation type="submission" date="2023-08" db="EMBL/GenBank/DDBJ databases">
        <title>Genomic analyses of the natural microbiome of Caenorhabditis elegans.</title>
        <authorList>
            <person name="Samuel B."/>
        </authorList>
    </citation>
    <scope>NUCLEOTIDE SEQUENCE</scope>
    <source>
        <strain evidence="1">BIGb0220</strain>
    </source>
</reference>
<organism evidence="1 2">
    <name type="scientific">Lactococcus lactis</name>
    <dbReference type="NCBI Taxonomy" id="1358"/>
    <lineage>
        <taxon>Bacteria</taxon>
        <taxon>Bacillati</taxon>
        <taxon>Bacillota</taxon>
        <taxon>Bacilli</taxon>
        <taxon>Lactobacillales</taxon>
        <taxon>Streptococcaceae</taxon>
        <taxon>Lactococcus</taxon>
    </lineage>
</organism>
<gene>
    <name evidence="1" type="ORF">M2256_002242</name>
</gene>
<proteinExistence type="predicted"/>
<protein>
    <submittedName>
        <fullName evidence="1">Uncharacterized protein</fullName>
    </submittedName>
</protein>
<accession>A0AAW5TXF2</accession>
<name>A0AAW5TXF2_9LACT</name>
<dbReference type="SUPFAM" id="SSF52540">
    <property type="entry name" value="P-loop containing nucleoside triphosphate hydrolases"/>
    <property type="match status" value="1"/>
</dbReference>
<comment type="caution">
    <text evidence="1">The sequence shown here is derived from an EMBL/GenBank/DDBJ whole genome shotgun (WGS) entry which is preliminary data.</text>
</comment>
<sequence>MLELHNQNRGTGKTTKIIELMEQDESALCLVPNSMIKRYNFPKNLQKRILVGVNLEHLIDELRSMRFTKLFIDELSYSKFNLAELFYELGRSRIQVIVFGTDQ</sequence>
<evidence type="ECO:0000313" key="2">
    <source>
        <dbReference type="Proteomes" id="UP001207687"/>
    </source>
</evidence>